<comment type="caution">
    <text evidence="1">The sequence shown here is derived from an EMBL/GenBank/DDBJ whole genome shotgun (WGS) entry which is preliminary data.</text>
</comment>
<dbReference type="EC" id="2.4.1.109" evidence="1"/>
<evidence type="ECO:0000313" key="2">
    <source>
        <dbReference type="Proteomes" id="UP001165960"/>
    </source>
</evidence>
<evidence type="ECO:0000313" key="1">
    <source>
        <dbReference type="EMBL" id="KAJ9088375.1"/>
    </source>
</evidence>
<accession>A0ACC2UMP2</accession>
<dbReference type="Proteomes" id="UP001165960">
    <property type="component" value="Unassembled WGS sequence"/>
</dbReference>
<dbReference type="EMBL" id="QTSX02000125">
    <property type="protein sequence ID" value="KAJ9088375.1"/>
    <property type="molecule type" value="Genomic_DNA"/>
</dbReference>
<keyword evidence="1" id="KW-0808">Transferase</keyword>
<keyword evidence="2" id="KW-1185">Reference proteome</keyword>
<organism evidence="1 2">
    <name type="scientific">Entomophthora muscae</name>
    <dbReference type="NCBI Taxonomy" id="34485"/>
    <lineage>
        <taxon>Eukaryota</taxon>
        <taxon>Fungi</taxon>
        <taxon>Fungi incertae sedis</taxon>
        <taxon>Zoopagomycota</taxon>
        <taxon>Entomophthoromycotina</taxon>
        <taxon>Entomophthoromycetes</taxon>
        <taxon>Entomophthorales</taxon>
        <taxon>Entomophthoraceae</taxon>
        <taxon>Entomophthora</taxon>
    </lineage>
</organism>
<reference evidence="1" key="1">
    <citation type="submission" date="2022-04" db="EMBL/GenBank/DDBJ databases">
        <title>Genome of the entomopathogenic fungus Entomophthora muscae.</title>
        <authorList>
            <person name="Elya C."/>
            <person name="Lovett B.R."/>
            <person name="Lee E."/>
            <person name="Macias A.M."/>
            <person name="Hajek A.E."/>
            <person name="De Bivort B.L."/>
            <person name="Kasson M.T."/>
            <person name="De Fine Licht H.H."/>
            <person name="Stajich J.E."/>
        </authorList>
    </citation>
    <scope>NUCLEOTIDE SEQUENCE</scope>
    <source>
        <strain evidence="1">Berkeley</strain>
    </source>
</reference>
<proteinExistence type="predicted"/>
<name>A0ACC2UMP2_9FUNG</name>
<protein>
    <submittedName>
        <fullName evidence="1">Protein O-mannosyltransferase 2</fullName>
        <ecNumber evidence="1">2.4.1.109</ecNumber>
    </submittedName>
</protein>
<sequence length="758" mass="86851">MDMLTSRRRHGYSARSLNIAGQDLTDTFHCLSDSNTTNDSDLEIKSYFLLETSDRTQLIGVADAKWWGYELLENHFYLGLLMVATIFTRVFRIGLVNVPVWDEFGSHYHLRTFYHDVHPPLGKLLVALGGLLAGYDGSFDFKHSEFPPNVNYTCMRLFHALFGIGLVPLAYFTCDQLGLSRRVSLASASLILFDNAITLLSRFIILDAILLFFNACSVYFLVALHGSRARPFTQKWYMTLLGLGISLGLVVSVKWIGLFVIGLVGLYTLEDLWARLSEVDFFKHLVARIFCLILVPVTIYLATFWLHFAILHKPGTGDGVMPSLFQARLKDSPLSLCHSELMFMSKVTLRSASLFGALLHSSNHTYPQTQGRQVSTYDHIHPDNDWIVWLPTFQNANSFLAREFPQGLQSTPSAIKVHDGDVIRLSHAATGRRLRLDVSRDAYISGPSAFPVSCEDGESIYDDWRIELLEDIPRNSSVVQTLVSRFQLRDPITGCLLASGYNKYPAWGFLQNEVYCTKDPASRTADTLWNIEFLNSPQEFPPPQRTFPRHFFRDFLVVNLAMWNINRILLPDNDKYDHLSSQPWEWPLMRRGIRATAWTDSSVKYFILGNPLVWWGTTFGLLAYSVLFLCYRLRMQCNIREWQQAEWRQFTLVGKVFIGGWFMHYLPFFFIDRVLYLHHYLPALYFLCIATPFTLEHLLKLLNLSKKSLDHAFLTTLFSLVTTFLYFSPLTFGTTAPSHQLASKAWLTTWHLTGQESS</sequence>
<gene>
    <name evidence="1" type="primary">PMT2_8</name>
    <name evidence="1" type="ORF">DSO57_1023725</name>
</gene>
<keyword evidence="1" id="KW-0328">Glycosyltransferase</keyword>